<evidence type="ECO:0000313" key="1">
    <source>
        <dbReference type="EMBL" id="MBB4659697.1"/>
    </source>
</evidence>
<name>A0A840I4I7_9PROT</name>
<accession>A0A840I4I7</accession>
<gene>
    <name evidence="1" type="ORF">GGQ59_002238</name>
</gene>
<reference evidence="1 2" key="1">
    <citation type="submission" date="2020-08" db="EMBL/GenBank/DDBJ databases">
        <title>Genomic Encyclopedia of Type Strains, Phase IV (KMG-IV): sequencing the most valuable type-strain genomes for metagenomic binning, comparative biology and taxonomic classification.</title>
        <authorList>
            <person name="Goeker M."/>
        </authorList>
    </citation>
    <scope>NUCLEOTIDE SEQUENCE [LARGE SCALE GENOMIC DNA]</scope>
    <source>
        <strain evidence="1 2">DSM 102850</strain>
    </source>
</reference>
<dbReference type="Proteomes" id="UP000563524">
    <property type="component" value="Unassembled WGS sequence"/>
</dbReference>
<comment type="caution">
    <text evidence="1">The sequence shown here is derived from an EMBL/GenBank/DDBJ whole genome shotgun (WGS) entry which is preliminary data.</text>
</comment>
<dbReference type="EMBL" id="JACHOB010000005">
    <property type="protein sequence ID" value="MBB4659697.1"/>
    <property type="molecule type" value="Genomic_DNA"/>
</dbReference>
<dbReference type="RefSeq" id="WP_183818573.1">
    <property type="nucleotide sequence ID" value="NZ_JACHOB010000005.1"/>
</dbReference>
<evidence type="ECO:0000313" key="2">
    <source>
        <dbReference type="Proteomes" id="UP000563524"/>
    </source>
</evidence>
<keyword evidence="2" id="KW-1185">Reference proteome</keyword>
<proteinExistence type="predicted"/>
<sequence>MTEGNHPANHPPRRLVLFRSAAVPFLPAVSLHIYGGFAEHVGDLV</sequence>
<protein>
    <submittedName>
        <fullName evidence="1">Uncharacterized protein</fullName>
    </submittedName>
</protein>
<organism evidence="1 2">
    <name type="scientific">Parvularcula dongshanensis</name>
    <dbReference type="NCBI Taxonomy" id="1173995"/>
    <lineage>
        <taxon>Bacteria</taxon>
        <taxon>Pseudomonadati</taxon>
        <taxon>Pseudomonadota</taxon>
        <taxon>Alphaproteobacteria</taxon>
        <taxon>Parvularculales</taxon>
        <taxon>Parvularculaceae</taxon>
        <taxon>Parvularcula</taxon>
    </lineage>
</organism>
<dbReference type="AlphaFoldDB" id="A0A840I4I7"/>